<dbReference type="Proteomes" id="UP000579812">
    <property type="component" value="Unassembled WGS sequence"/>
</dbReference>
<reference evidence="1 2" key="1">
    <citation type="submission" date="2020-04" db="EMBL/GenBank/DDBJ databases">
        <title>Chromosome-level genome assembly of a cyprinid fish Onychostoma macrolepis by integration of Nanopore Sequencing, Bionano and Hi-C technology.</title>
        <authorList>
            <person name="Wang D."/>
        </authorList>
    </citation>
    <scope>NUCLEOTIDE SEQUENCE [LARGE SCALE GENOMIC DNA]</scope>
    <source>
        <strain evidence="1">SWU-2019</strain>
        <tissue evidence="1">Muscle</tissue>
    </source>
</reference>
<protein>
    <submittedName>
        <fullName evidence="1">Uncharacterized protein</fullName>
    </submittedName>
</protein>
<dbReference type="EMBL" id="JAAMOB010000012">
    <property type="protein sequence ID" value="KAF4106442.1"/>
    <property type="molecule type" value="Genomic_DNA"/>
</dbReference>
<sequence>MYITDGADLDTEDSDDELPPMKFLLDDVQKQTTGTTECRTVTGSDASHGSCCLEMSVDEPGEMFVNDP</sequence>
<name>A0A7J6CKZ2_9TELE</name>
<evidence type="ECO:0000313" key="1">
    <source>
        <dbReference type="EMBL" id="KAF4106442.1"/>
    </source>
</evidence>
<comment type="caution">
    <text evidence="1">The sequence shown here is derived from an EMBL/GenBank/DDBJ whole genome shotgun (WGS) entry which is preliminary data.</text>
</comment>
<dbReference type="AlphaFoldDB" id="A0A7J6CKZ2"/>
<proteinExistence type="predicted"/>
<gene>
    <name evidence="1" type="ORF">G5714_012432</name>
</gene>
<evidence type="ECO:0000313" key="2">
    <source>
        <dbReference type="Proteomes" id="UP000579812"/>
    </source>
</evidence>
<accession>A0A7J6CKZ2</accession>
<keyword evidence="2" id="KW-1185">Reference proteome</keyword>
<organism evidence="1 2">
    <name type="scientific">Onychostoma macrolepis</name>
    <dbReference type="NCBI Taxonomy" id="369639"/>
    <lineage>
        <taxon>Eukaryota</taxon>
        <taxon>Metazoa</taxon>
        <taxon>Chordata</taxon>
        <taxon>Craniata</taxon>
        <taxon>Vertebrata</taxon>
        <taxon>Euteleostomi</taxon>
        <taxon>Actinopterygii</taxon>
        <taxon>Neopterygii</taxon>
        <taxon>Teleostei</taxon>
        <taxon>Ostariophysi</taxon>
        <taxon>Cypriniformes</taxon>
        <taxon>Cyprinidae</taxon>
        <taxon>Acrossocheilinae</taxon>
        <taxon>Onychostoma</taxon>
    </lineage>
</organism>